<evidence type="ECO:0000313" key="4">
    <source>
        <dbReference type="Proteomes" id="UP000005632"/>
    </source>
</evidence>
<keyword evidence="1" id="KW-1133">Transmembrane helix</keyword>
<dbReference type="AlphaFoldDB" id="G8QV81"/>
<feature type="domain" description="SHOCT" evidence="2">
    <location>
        <begin position="51"/>
        <end position="77"/>
    </location>
</feature>
<dbReference type="KEGG" id="sgp:SpiGrapes_2636"/>
<accession>G8QV81</accession>
<sequence length="79" mass="8780">MFGSYCLGYFGRSGWGGITMGLFMVIIPIIVILLLVRYLDVPGRKTSSSATALELLKKRYASGEVSKADFLQMKKDLQE</sequence>
<dbReference type="STRING" id="158190.SpiGrapes_2636"/>
<dbReference type="HOGENOM" id="CLU_159099_3_0_12"/>
<dbReference type="Proteomes" id="UP000005632">
    <property type="component" value="Chromosome"/>
</dbReference>
<evidence type="ECO:0000259" key="2">
    <source>
        <dbReference type="Pfam" id="PF09851"/>
    </source>
</evidence>
<reference evidence="3 4" key="1">
    <citation type="submission" date="2011-11" db="EMBL/GenBank/DDBJ databases">
        <title>Complete sequence of Spirochaeta sp. grapes.</title>
        <authorList>
            <consortium name="US DOE Joint Genome Institute"/>
            <person name="Lucas S."/>
            <person name="Han J."/>
            <person name="Lapidus A."/>
            <person name="Cheng J.-F."/>
            <person name="Goodwin L."/>
            <person name="Pitluck S."/>
            <person name="Peters L."/>
            <person name="Ovchinnikova G."/>
            <person name="Munk A.C."/>
            <person name="Detter J.C."/>
            <person name="Han C."/>
            <person name="Tapia R."/>
            <person name="Land M."/>
            <person name="Hauser L."/>
            <person name="Kyrpides N."/>
            <person name="Ivanova N."/>
            <person name="Pagani I."/>
            <person name="Ritalahtilisa K."/>
            <person name="Loeffler F."/>
            <person name="Woyke T."/>
        </authorList>
    </citation>
    <scope>NUCLEOTIDE SEQUENCE [LARGE SCALE GENOMIC DNA]</scope>
    <source>
        <strain evidence="4">ATCC BAA-1885 / DSM 22778 / Grapes</strain>
    </source>
</reference>
<dbReference type="InterPro" id="IPR018649">
    <property type="entry name" value="SHOCT"/>
</dbReference>
<proteinExistence type="predicted"/>
<dbReference type="OrthoDB" id="5421551at2"/>
<keyword evidence="1" id="KW-0472">Membrane</keyword>
<protein>
    <submittedName>
        <fullName evidence="3">Putative membrane protein (DUF2078)</fullName>
    </submittedName>
</protein>
<keyword evidence="4" id="KW-1185">Reference proteome</keyword>
<name>G8QV81_SPHPG</name>
<gene>
    <name evidence="3" type="ordered locus">SpiGrapes_2636</name>
</gene>
<evidence type="ECO:0000313" key="3">
    <source>
        <dbReference type="EMBL" id="AEV30396.1"/>
    </source>
</evidence>
<keyword evidence="1" id="KW-0812">Transmembrane</keyword>
<dbReference type="eggNOG" id="COG3462">
    <property type="taxonomic scope" value="Bacteria"/>
</dbReference>
<feature type="transmembrane region" description="Helical" evidence="1">
    <location>
        <begin position="15"/>
        <end position="36"/>
    </location>
</feature>
<organism evidence="3 4">
    <name type="scientific">Sphaerochaeta pleomorpha (strain ATCC BAA-1885 / DSM 22778 / Grapes)</name>
    <dbReference type="NCBI Taxonomy" id="158190"/>
    <lineage>
        <taxon>Bacteria</taxon>
        <taxon>Pseudomonadati</taxon>
        <taxon>Spirochaetota</taxon>
        <taxon>Spirochaetia</taxon>
        <taxon>Spirochaetales</taxon>
        <taxon>Sphaerochaetaceae</taxon>
        <taxon>Sphaerochaeta</taxon>
    </lineage>
</organism>
<evidence type="ECO:0000256" key="1">
    <source>
        <dbReference type="SAM" id="Phobius"/>
    </source>
</evidence>
<dbReference type="EMBL" id="CP003155">
    <property type="protein sequence ID" value="AEV30396.1"/>
    <property type="molecule type" value="Genomic_DNA"/>
</dbReference>
<dbReference type="Pfam" id="PF09851">
    <property type="entry name" value="SHOCT"/>
    <property type="match status" value="1"/>
</dbReference>